<dbReference type="AlphaFoldDB" id="A0A1B9A0I7"/>
<dbReference type="Proteomes" id="UP000092651">
    <property type="component" value="Unassembled WGS sequence"/>
</dbReference>
<comment type="caution">
    <text evidence="1">The sequence shown here is derived from an EMBL/GenBank/DDBJ whole genome shotgun (WGS) entry which is preliminary data.</text>
</comment>
<accession>A0A1B9A0I7</accession>
<reference evidence="1 2" key="1">
    <citation type="submission" date="2016-07" db="EMBL/GenBank/DDBJ databases">
        <authorList>
            <person name="Jeong J.-J."/>
            <person name="Kim D.W."/>
            <person name="Sang M.K."/>
            <person name="Choi I.-G."/>
            <person name="Kim K.D."/>
        </authorList>
    </citation>
    <scope>NUCLEOTIDE SEQUENCE [LARGE SCALE GENOMIC DNA]</scope>
    <source>
        <strain evidence="1 2">UTM-3</strain>
    </source>
</reference>
<evidence type="ECO:0000313" key="1">
    <source>
        <dbReference type="EMBL" id="OCA77361.1"/>
    </source>
</evidence>
<gene>
    <name evidence="1" type="ORF">BBI01_02565</name>
</gene>
<organism evidence="1 2">
    <name type="scientific">Chryseobacterium artocarpi</name>
    <dbReference type="NCBI Taxonomy" id="1414727"/>
    <lineage>
        <taxon>Bacteria</taxon>
        <taxon>Pseudomonadati</taxon>
        <taxon>Bacteroidota</taxon>
        <taxon>Flavobacteriia</taxon>
        <taxon>Flavobacteriales</taxon>
        <taxon>Weeksellaceae</taxon>
        <taxon>Chryseobacterium group</taxon>
        <taxon>Chryseobacterium</taxon>
    </lineage>
</organism>
<proteinExistence type="predicted"/>
<sequence>MNRLIEKKFGKKFIDSLRYIAKQTFIKSHPEEVFSFEYCDEFSKYPNSTINNQFDKMQDDYLSKYPTPQRIYQEKRKVLFFHFSEFHSY</sequence>
<name>A0A1B9A0I7_9FLAO</name>
<dbReference type="RefSeq" id="WP_065393113.1">
    <property type="nucleotide sequence ID" value="NZ_MAYH01000001.1"/>
</dbReference>
<evidence type="ECO:0000313" key="2">
    <source>
        <dbReference type="Proteomes" id="UP000092651"/>
    </source>
</evidence>
<keyword evidence="2" id="KW-1185">Reference proteome</keyword>
<dbReference type="OrthoDB" id="1246706at2"/>
<protein>
    <submittedName>
        <fullName evidence="1">Uncharacterized protein</fullName>
    </submittedName>
</protein>
<dbReference type="EMBL" id="MAYH01000001">
    <property type="protein sequence ID" value="OCA77361.1"/>
    <property type="molecule type" value="Genomic_DNA"/>
</dbReference>